<protein>
    <submittedName>
        <fullName evidence="8">Geranylgeranylglyceryl phosphate synthase-like protein</fullName>
    </submittedName>
</protein>
<evidence type="ECO:0000256" key="1">
    <source>
        <dbReference type="ARBA" id="ARBA00022516"/>
    </source>
</evidence>
<dbReference type="Pfam" id="PF01884">
    <property type="entry name" value="PcrB"/>
    <property type="match status" value="1"/>
</dbReference>
<dbReference type="Gene3D" id="3.20.20.390">
    <property type="entry name" value="FMN-linked oxidoreductases"/>
    <property type="match status" value="1"/>
</dbReference>
<evidence type="ECO:0000256" key="3">
    <source>
        <dbReference type="ARBA" id="ARBA00022723"/>
    </source>
</evidence>
<reference evidence="8" key="1">
    <citation type="submission" date="2013-08" db="EMBL/GenBank/DDBJ databases">
        <authorList>
            <person name="Mendez C."/>
            <person name="Richter M."/>
            <person name="Ferrer M."/>
            <person name="Sanchez J."/>
        </authorList>
    </citation>
    <scope>NUCLEOTIDE SEQUENCE</scope>
</reference>
<evidence type="ECO:0000256" key="2">
    <source>
        <dbReference type="ARBA" id="ARBA00022679"/>
    </source>
</evidence>
<keyword evidence="2" id="KW-0808">Transferase</keyword>
<dbReference type="InterPro" id="IPR038597">
    <property type="entry name" value="GGGP/HepGP_synthase_sf"/>
</dbReference>
<proteinExistence type="predicted"/>
<keyword evidence="6" id="KW-0594">Phospholipid biosynthesis</keyword>
<keyword evidence="3" id="KW-0479">Metal-binding</keyword>
<dbReference type="EMBL" id="AUZX01010779">
    <property type="protein sequence ID" value="EQD46265.1"/>
    <property type="molecule type" value="Genomic_DNA"/>
</dbReference>
<keyword evidence="4" id="KW-0460">Magnesium</keyword>
<dbReference type="GO" id="GO:0016765">
    <property type="term" value="F:transferase activity, transferring alkyl or aryl (other than methyl) groups"/>
    <property type="evidence" value="ECO:0007669"/>
    <property type="project" value="InterPro"/>
</dbReference>
<reference evidence="8" key="2">
    <citation type="journal article" date="2014" name="ISME J.">
        <title>Microbial stratification in low pH oxic and suboxic macroscopic growths along an acid mine drainage.</title>
        <authorList>
            <person name="Mendez-Garcia C."/>
            <person name="Mesa V."/>
            <person name="Sprenger R.R."/>
            <person name="Richter M."/>
            <person name="Diez M.S."/>
            <person name="Solano J."/>
            <person name="Bargiela R."/>
            <person name="Golyshina O.V."/>
            <person name="Manteca A."/>
            <person name="Ramos J.L."/>
            <person name="Gallego J.R."/>
            <person name="Llorente I."/>
            <person name="Martins Dos Santos V.A."/>
            <person name="Jensen O.N."/>
            <person name="Pelaez A.I."/>
            <person name="Sanchez J."/>
            <person name="Ferrer M."/>
        </authorList>
    </citation>
    <scope>NUCLEOTIDE SEQUENCE</scope>
</reference>
<accession>T1AVZ7</accession>
<keyword evidence="5" id="KW-0443">Lipid metabolism</keyword>
<comment type="caution">
    <text evidence="8">The sequence shown here is derived from an EMBL/GenBank/DDBJ whole genome shotgun (WGS) entry which is preliminary data.</text>
</comment>
<dbReference type="SUPFAM" id="SSF51395">
    <property type="entry name" value="FMN-linked oxidoreductases"/>
    <property type="match status" value="1"/>
</dbReference>
<dbReference type="InterPro" id="IPR008205">
    <property type="entry name" value="GGGP_HepGP_synthase"/>
</dbReference>
<keyword evidence="7" id="KW-1208">Phospholipid metabolism</keyword>
<evidence type="ECO:0000256" key="6">
    <source>
        <dbReference type="ARBA" id="ARBA00023209"/>
    </source>
</evidence>
<evidence type="ECO:0000313" key="8">
    <source>
        <dbReference type="EMBL" id="EQD46265.1"/>
    </source>
</evidence>
<evidence type="ECO:0000256" key="4">
    <source>
        <dbReference type="ARBA" id="ARBA00022842"/>
    </source>
</evidence>
<gene>
    <name evidence="8" type="ORF">B1A_14676</name>
</gene>
<feature type="non-terminal residue" evidence="8">
    <location>
        <position position="86"/>
    </location>
</feature>
<dbReference type="GO" id="GO:0008654">
    <property type="term" value="P:phospholipid biosynthetic process"/>
    <property type="evidence" value="ECO:0007669"/>
    <property type="project" value="UniProtKB-KW"/>
</dbReference>
<evidence type="ECO:0000256" key="7">
    <source>
        <dbReference type="ARBA" id="ARBA00023264"/>
    </source>
</evidence>
<sequence>MHFTLIDPEKSPGPRAAAIARAAAEAGSHAILLGGSTGISPEGMGAAAREIRAAVPLPTIIFPEGPGSLTGEAHAVLFMSMLNSRN</sequence>
<name>T1AVZ7_9ZZZZ</name>
<dbReference type="AlphaFoldDB" id="T1AVZ7"/>
<keyword evidence="1" id="KW-0444">Lipid biosynthesis</keyword>
<dbReference type="GO" id="GO:0046872">
    <property type="term" value="F:metal ion binding"/>
    <property type="evidence" value="ECO:0007669"/>
    <property type="project" value="UniProtKB-KW"/>
</dbReference>
<organism evidence="8">
    <name type="scientific">mine drainage metagenome</name>
    <dbReference type="NCBI Taxonomy" id="410659"/>
    <lineage>
        <taxon>unclassified sequences</taxon>
        <taxon>metagenomes</taxon>
        <taxon>ecological metagenomes</taxon>
    </lineage>
</organism>
<evidence type="ECO:0000256" key="5">
    <source>
        <dbReference type="ARBA" id="ARBA00023098"/>
    </source>
</evidence>